<dbReference type="EMBL" id="JAGHKO010000005">
    <property type="protein sequence ID" value="MBO9203140.1"/>
    <property type="molecule type" value="Genomic_DNA"/>
</dbReference>
<name>A0ABS3Z0E5_9BACT</name>
<accession>A0ABS3Z0E5</accession>
<sequence length="121" mass="14445">MNNDLLNILSNSNKDIDNQKLMDYLSGKLSDQEKHEVEMWMVDNDFENEALEGLQQMNSNKKLEGYVDQLNKELRHYIKEKKNRREKKQINNGFWVYVTIAFILIITVLAYVVITRFLHHQ</sequence>
<protein>
    <recommendedName>
        <fullName evidence="5">Anti-sigma factor</fullName>
    </recommendedName>
</protein>
<keyword evidence="4" id="KW-1185">Reference proteome</keyword>
<keyword evidence="2" id="KW-0812">Transmembrane</keyword>
<keyword evidence="1" id="KW-0175">Coiled coil</keyword>
<keyword evidence="2" id="KW-1133">Transmembrane helix</keyword>
<dbReference type="Proteomes" id="UP000677244">
    <property type="component" value="Unassembled WGS sequence"/>
</dbReference>
<evidence type="ECO:0000256" key="1">
    <source>
        <dbReference type="SAM" id="Coils"/>
    </source>
</evidence>
<keyword evidence="2" id="KW-0472">Membrane</keyword>
<feature type="transmembrane region" description="Helical" evidence="2">
    <location>
        <begin position="94"/>
        <end position="114"/>
    </location>
</feature>
<reference evidence="3 4" key="1">
    <citation type="submission" date="2021-03" db="EMBL/GenBank/DDBJ databases">
        <title>Assistant Professor.</title>
        <authorList>
            <person name="Huq M.A."/>
        </authorList>
    </citation>
    <scope>NUCLEOTIDE SEQUENCE [LARGE SCALE GENOMIC DNA]</scope>
    <source>
        <strain evidence="3 4">MAH-29</strain>
    </source>
</reference>
<dbReference type="RefSeq" id="WP_209141192.1">
    <property type="nucleotide sequence ID" value="NZ_JAGHKO010000005.1"/>
</dbReference>
<feature type="coiled-coil region" evidence="1">
    <location>
        <begin position="60"/>
        <end position="87"/>
    </location>
</feature>
<gene>
    <name evidence="3" type="ORF">J7I42_22815</name>
</gene>
<evidence type="ECO:0008006" key="5">
    <source>
        <dbReference type="Google" id="ProtNLM"/>
    </source>
</evidence>
<proteinExistence type="predicted"/>
<organism evidence="3 4">
    <name type="scientific">Niastella soli</name>
    <dbReference type="NCBI Taxonomy" id="2821487"/>
    <lineage>
        <taxon>Bacteria</taxon>
        <taxon>Pseudomonadati</taxon>
        <taxon>Bacteroidota</taxon>
        <taxon>Chitinophagia</taxon>
        <taxon>Chitinophagales</taxon>
        <taxon>Chitinophagaceae</taxon>
        <taxon>Niastella</taxon>
    </lineage>
</organism>
<evidence type="ECO:0000256" key="2">
    <source>
        <dbReference type="SAM" id="Phobius"/>
    </source>
</evidence>
<evidence type="ECO:0000313" key="4">
    <source>
        <dbReference type="Proteomes" id="UP000677244"/>
    </source>
</evidence>
<evidence type="ECO:0000313" key="3">
    <source>
        <dbReference type="EMBL" id="MBO9203140.1"/>
    </source>
</evidence>
<comment type="caution">
    <text evidence="3">The sequence shown here is derived from an EMBL/GenBank/DDBJ whole genome shotgun (WGS) entry which is preliminary data.</text>
</comment>